<sequence length="230" mass="26256">MCTGLALTSRITISLRSIDTGEYLALTGNKLNGEEMITCGLATHYSVNERLAWIEERLDKIITDKPSVIKSSLEQYSDFVYPDKGSVLRRIETIDKCFGKDTVEEIIDALEEEAGTSNERWCTLSLRKLKEASPLSLKVSLRSIREGRFQPLDQCLTREYRMSLRMISKEVSNDLCEGVRAQLIDKDYAPKWNPPSLKDVSKDMVDFHFAPLSELEPELELPITLREPFF</sequence>
<dbReference type="AlphaFoldDB" id="A0A7J7M8Z4"/>
<organism evidence="4 5">
    <name type="scientific">Kingdonia uniflora</name>
    <dbReference type="NCBI Taxonomy" id="39325"/>
    <lineage>
        <taxon>Eukaryota</taxon>
        <taxon>Viridiplantae</taxon>
        <taxon>Streptophyta</taxon>
        <taxon>Embryophyta</taxon>
        <taxon>Tracheophyta</taxon>
        <taxon>Spermatophyta</taxon>
        <taxon>Magnoliopsida</taxon>
        <taxon>Ranunculales</taxon>
        <taxon>Circaeasteraceae</taxon>
        <taxon>Kingdonia</taxon>
    </lineage>
</organism>
<evidence type="ECO:0000259" key="3">
    <source>
        <dbReference type="Pfam" id="PF16113"/>
    </source>
</evidence>
<comment type="similarity">
    <text evidence="2">Belongs to the enoyl-CoA hydratase/isomerase family.</text>
</comment>
<dbReference type="InterPro" id="IPR029045">
    <property type="entry name" value="ClpP/crotonase-like_dom_sf"/>
</dbReference>
<dbReference type="Pfam" id="PF16113">
    <property type="entry name" value="ECH_2"/>
    <property type="match status" value="1"/>
</dbReference>
<dbReference type="InterPro" id="IPR045004">
    <property type="entry name" value="ECH_dom"/>
</dbReference>
<evidence type="ECO:0000313" key="5">
    <source>
        <dbReference type="Proteomes" id="UP000541444"/>
    </source>
</evidence>
<dbReference type="EMBL" id="JACGCM010001710">
    <property type="protein sequence ID" value="KAF6151218.1"/>
    <property type="molecule type" value="Genomic_DNA"/>
</dbReference>
<dbReference type="PANTHER" id="PTHR43176:SF4">
    <property type="entry name" value="3-HYDROXYISOBUTYRYL-COA HYDROLASE-LIKE PROTEIN 1, MITOCHONDRIAL"/>
    <property type="match status" value="1"/>
</dbReference>
<accession>A0A7J7M8Z4</accession>
<keyword evidence="5" id="KW-1185">Reference proteome</keyword>
<proteinExistence type="inferred from homology"/>
<dbReference type="GO" id="GO:0003860">
    <property type="term" value="F:3-hydroxyisobutyryl-CoA hydrolase activity"/>
    <property type="evidence" value="ECO:0007669"/>
    <property type="project" value="UniProtKB-UniRule"/>
</dbReference>
<dbReference type="OrthoDB" id="16820at2759"/>
<comment type="caution">
    <text evidence="4">The sequence shown here is derived from an EMBL/GenBank/DDBJ whole genome shotgun (WGS) entry which is preliminary data.</text>
</comment>
<protein>
    <recommendedName>
        <fullName evidence="2">3-hydroxyisobutyryl-CoA hydrolase</fullName>
        <shortName evidence="2">HIB-CoA hydrolase</shortName>
        <shortName evidence="2">HIBYL-CoA-H</shortName>
        <ecNumber evidence="2">3.1.2.4</ecNumber>
    </recommendedName>
    <alternativeName>
        <fullName evidence="2">3-hydroxyisobutyryl-coenzyme A hydrolase</fullName>
    </alternativeName>
</protein>
<dbReference type="GO" id="GO:0006574">
    <property type="term" value="P:L-valine catabolic process"/>
    <property type="evidence" value="ECO:0007669"/>
    <property type="project" value="UniProtKB-UniRule"/>
</dbReference>
<evidence type="ECO:0000313" key="4">
    <source>
        <dbReference type="EMBL" id="KAF6151218.1"/>
    </source>
</evidence>
<keyword evidence="1 2" id="KW-0378">Hydrolase</keyword>
<evidence type="ECO:0000256" key="2">
    <source>
        <dbReference type="RuleBase" id="RU369070"/>
    </source>
</evidence>
<evidence type="ECO:0000256" key="1">
    <source>
        <dbReference type="ARBA" id="ARBA00022801"/>
    </source>
</evidence>
<comment type="catalytic activity">
    <reaction evidence="2">
        <text>3-hydroxy-2-methylpropanoyl-CoA + H2O = 3-hydroxy-2-methylpropanoate + CoA + H(+)</text>
        <dbReference type="Rhea" id="RHEA:20888"/>
        <dbReference type="ChEBI" id="CHEBI:11805"/>
        <dbReference type="ChEBI" id="CHEBI:15377"/>
        <dbReference type="ChEBI" id="CHEBI:15378"/>
        <dbReference type="ChEBI" id="CHEBI:57287"/>
        <dbReference type="ChEBI" id="CHEBI:57340"/>
        <dbReference type="EC" id="3.1.2.4"/>
    </reaction>
</comment>
<reference evidence="4 5" key="1">
    <citation type="journal article" date="2020" name="IScience">
        <title>Genome Sequencing of the Endangered Kingdonia uniflora (Circaeasteraceae, Ranunculales) Reveals Potential Mechanisms of Evolutionary Specialization.</title>
        <authorList>
            <person name="Sun Y."/>
            <person name="Deng T."/>
            <person name="Zhang A."/>
            <person name="Moore M.J."/>
            <person name="Landis J.B."/>
            <person name="Lin N."/>
            <person name="Zhang H."/>
            <person name="Zhang X."/>
            <person name="Huang J."/>
            <person name="Zhang X."/>
            <person name="Sun H."/>
            <person name="Wang H."/>
        </authorList>
    </citation>
    <scope>NUCLEOTIDE SEQUENCE [LARGE SCALE GENOMIC DNA]</scope>
    <source>
        <strain evidence="4">TB1705</strain>
        <tissue evidence="4">Leaf</tissue>
    </source>
</reference>
<dbReference type="InterPro" id="IPR032259">
    <property type="entry name" value="HIBYL-CoA-H"/>
</dbReference>
<dbReference type="SUPFAM" id="SSF52096">
    <property type="entry name" value="ClpP/crotonase"/>
    <property type="match status" value="1"/>
</dbReference>
<dbReference type="Proteomes" id="UP000541444">
    <property type="component" value="Unassembled WGS sequence"/>
</dbReference>
<dbReference type="EC" id="3.1.2.4" evidence="2"/>
<gene>
    <name evidence="4" type="ORF">GIB67_037426</name>
</gene>
<name>A0A7J7M8Z4_9MAGN</name>
<dbReference type="PANTHER" id="PTHR43176">
    <property type="entry name" value="3-HYDROXYISOBUTYRYL-COA HYDROLASE-RELATED"/>
    <property type="match status" value="1"/>
</dbReference>
<comment type="pathway">
    <text evidence="2">Amino-acid degradation; L-valine degradation.</text>
</comment>
<comment type="function">
    <text evidence="2">Hydrolyzes 3-hydroxyisobutyryl-CoA (HIBYL-CoA), a saline catabolite. Has high activity toward isobutyryl-CoA. Could be an isobutyryl-CoA dehydrogenase that functions in valine catabolism.</text>
</comment>
<dbReference type="Gene3D" id="3.90.226.10">
    <property type="entry name" value="2-enoyl-CoA Hydratase, Chain A, domain 1"/>
    <property type="match status" value="1"/>
</dbReference>
<feature type="domain" description="Enoyl-CoA hydratase/isomerase" evidence="3">
    <location>
        <begin position="19"/>
        <end position="209"/>
    </location>
</feature>